<keyword evidence="6 16" id="KW-0812">Transmembrane</keyword>
<feature type="transmembrane region" description="Helical" evidence="16">
    <location>
        <begin position="168"/>
        <end position="188"/>
    </location>
</feature>
<reference evidence="20" key="1">
    <citation type="journal article" date="2017" name="Mol. Phylogenet. Evol.">
        <title>Evolution of the RH gene family in vertebrates revealed by brown hagfish (Eptatretus atami) genome sequences.</title>
        <authorList>
            <person name="Suzuki A."/>
            <person name="Komata H."/>
            <person name="Iwashita S."/>
            <person name="Seto S."/>
            <person name="Ikeya H."/>
            <person name="Tabata M."/>
            <person name="Kitano T."/>
        </authorList>
    </citation>
    <scope>NUCLEOTIDE SEQUENCE</scope>
    <source>
        <strain evidence="20">KN1</strain>
    </source>
</reference>
<feature type="transmembrane region" description="Helical" evidence="16">
    <location>
        <begin position="208"/>
        <end position="231"/>
    </location>
</feature>
<dbReference type="InterPro" id="IPR003945">
    <property type="entry name" value="NU5C-like"/>
</dbReference>
<evidence type="ECO:0000256" key="4">
    <source>
        <dbReference type="ARBA" id="ARBA00022448"/>
    </source>
</evidence>
<sequence length="600" mass="67919">MFHNQTLLITNFCLASIIFTLSLSLKPNSDNFKITKYMRNAFIISLIPLTIFIDQQTESNSCFSSTFNMMSFNLLLGFEADMYCLMFFSVSLYITWSIMQFSIWYMHEPNNSLFFKYLTIFLISMLFFLSANNLLQLIIGWEGMGIMSFLLINWWHNRLEANSAAMQAIIYNRIGDTGLIIFMIWATLFSNSWNIKQIFVLQNNTTLWLPLLGIILAAVGKSAQFLLHPWLLSAMEGPTPVSALLHSSTMVVSGVFLLIRFYPMMKNSQILISLILCLGAMTTLFSALCASSQNDIKKIIAFSTTSQLGLMMVTIGMNQPQLAFLHMSTHAFFKALLFLCSASIIHTMNNEQDIRKMGTLYSILPFTSSCTIISSLALMGMPFMSGFYSKDLILETLNMSYINAWALSSTILATALTTIYSTRMILLSLTLYPNMNTLISIKKNKNLFSPLIRLSLGSIIFGLIITMFFLPEKQPNFSITLNNKILPMMLLIISSSLTLFYINNLKSMILPSFMFTSMSGYFPTIFHRSFSHTIFSFSKNMSSSLMDNLWYELLGPKLISNNISKSSSNFNNLSQGMINNYISIFILMLLVSLLSSTLLS</sequence>
<dbReference type="EMBL" id="AP017471">
    <property type="protein sequence ID" value="BAX30188.1"/>
    <property type="molecule type" value="Genomic_DNA"/>
</dbReference>
<evidence type="ECO:0000256" key="11">
    <source>
        <dbReference type="ARBA" id="ARBA00023027"/>
    </source>
</evidence>
<accession>A0A2Z5RG73</accession>
<feature type="transmembrane region" description="Helical" evidence="16">
    <location>
        <begin position="331"/>
        <end position="348"/>
    </location>
</feature>
<dbReference type="GO" id="GO:0008137">
    <property type="term" value="F:NADH dehydrogenase (ubiquinone) activity"/>
    <property type="evidence" value="ECO:0007669"/>
    <property type="project" value="UniProtKB-EC"/>
</dbReference>
<evidence type="ECO:0000256" key="6">
    <source>
        <dbReference type="ARBA" id="ARBA00022692"/>
    </source>
</evidence>
<evidence type="ECO:0000256" key="2">
    <source>
        <dbReference type="ARBA" id="ARBA00012944"/>
    </source>
</evidence>
<dbReference type="PANTHER" id="PTHR42829:SF2">
    <property type="entry name" value="NADH-UBIQUINONE OXIDOREDUCTASE CHAIN 5"/>
    <property type="match status" value="1"/>
</dbReference>
<gene>
    <name evidence="20" type="primary">ND5</name>
</gene>
<feature type="transmembrane region" description="Helical" evidence="16">
    <location>
        <begin position="404"/>
        <end position="426"/>
    </location>
</feature>
<dbReference type="Pfam" id="PF00662">
    <property type="entry name" value="Proton_antipo_N"/>
    <property type="match status" value="1"/>
</dbReference>
<evidence type="ECO:0000256" key="15">
    <source>
        <dbReference type="ARBA" id="ARBA00049551"/>
    </source>
</evidence>
<evidence type="ECO:0000256" key="8">
    <source>
        <dbReference type="ARBA" id="ARBA00022967"/>
    </source>
</evidence>
<evidence type="ECO:0000256" key="9">
    <source>
        <dbReference type="ARBA" id="ARBA00022982"/>
    </source>
</evidence>
<evidence type="ECO:0000256" key="3">
    <source>
        <dbReference type="ARBA" id="ARBA00021096"/>
    </source>
</evidence>
<feature type="domain" description="NADH:quinone oxidoreductase/Mrp antiporter transmembrane" evidence="17">
    <location>
        <begin position="131"/>
        <end position="407"/>
    </location>
</feature>
<proteinExistence type="inferred from homology"/>
<feature type="transmembrane region" description="Helical" evidence="16">
    <location>
        <begin position="6"/>
        <end position="25"/>
    </location>
</feature>
<feature type="transmembrane region" description="Helical" evidence="16">
    <location>
        <begin position="73"/>
        <end position="94"/>
    </location>
</feature>
<dbReference type="Pfam" id="PF06455">
    <property type="entry name" value="NADH5_C"/>
    <property type="match status" value="1"/>
</dbReference>
<keyword evidence="9" id="KW-0249">Electron transport</keyword>
<feature type="domain" description="NADH dehydrogenase subunit 5 C-terminal" evidence="19">
    <location>
        <begin position="420"/>
        <end position="594"/>
    </location>
</feature>
<feature type="domain" description="NADH-Ubiquinone oxidoreductase (complex I) chain 5 N-terminal" evidence="18">
    <location>
        <begin position="68"/>
        <end position="115"/>
    </location>
</feature>
<feature type="transmembrane region" description="Helical" evidence="16">
    <location>
        <begin position="268"/>
        <end position="287"/>
    </location>
</feature>
<keyword evidence="8" id="KW-1278">Translocase</keyword>
<dbReference type="GO" id="GO:0003954">
    <property type="term" value="F:NADH dehydrogenase activity"/>
    <property type="evidence" value="ECO:0007669"/>
    <property type="project" value="TreeGrafter"/>
</dbReference>
<dbReference type="InterPro" id="IPR001516">
    <property type="entry name" value="Proton_antipo_N"/>
</dbReference>
<keyword evidence="10 16" id="KW-1133">Transmembrane helix</keyword>
<evidence type="ECO:0000256" key="12">
    <source>
        <dbReference type="ARBA" id="ARBA00023075"/>
    </source>
</evidence>
<feature type="transmembrane region" description="Helical" evidence="16">
    <location>
        <begin position="114"/>
        <end position="131"/>
    </location>
</feature>
<protein>
    <recommendedName>
        <fullName evidence="3 16">NADH-ubiquinone oxidoreductase chain 5</fullName>
        <ecNumber evidence="2 16">7.1.1.2</ecNumber>
    </recommendedName>
</protein>
<keyword evidence="4 16" id="KW-0813">Transport</keyword>
<geneLocation type="mitochondrion" evidence="20"/>
<keyword evidence="13 16" id="KW-0496">Mitochondrion</keyword>
<evidence type="ECO:0000256" key="10">
    <source>
        <dbReference type="ARBA" id="ARBA00022989"/>
    </source>
</evidence>
<feature type="transmembrane region" description="Helical" evidence="16">
    <location>
        <begin position="485"/>
        <end position="502"/>
    </location>
</feature>
<dbReference type="Pfam" id="PF00361">
    <property type="entry name" value="Proton_antipo_M"/>
    <property type="match status" value="1"/>
</dbReference>
<keyword evidence="14 16" id="KW-0472">Membrane</keyword>
<evidence type="ECO:0000259" key="18">
    <source>
        <dbReference type="Pfam" id="PF00662"/>
    </source>
</evidence>
<dbReference type="GO" id="GO:0015990">
    <property type="term" value="P:electron transport coupled proton transport"/>
    <property type="evidence" value="ECO:0007669"/>
    <property type="project" value="TreeGrafter"/>
</dbReference>
<feature type="transmembrane region" description="Helical" evidence="16">
    <location>
        <begin position="360"/>
        <end position="384"/>
    </location>
</feature>
<evidence type="ECO:0000256" key="16">
    <source>
        <dbReference type="RuleBase" id="RU003404"/>
    </source>
</evidence>
<feature type="transmembrane region" description="Helical" evidence="16">
    <location>
        <begin position="578"/>
        <end position="599"/>
    </location>
</feature>
<evidence type="ECO:0000256" key="7">
    <source>
        <dbReference type="ARBA" id="ARBA00022792"/>
    </source>
</evidence>
<feature type="transmembrane region" description="Helical" evidence="16">
    <location>
        <begin position="509"/>
        <end position="526"/>
    </location>
</feature>
<feature type="transmembrane region" description="Helical" evidence="16">
    <location>
        <begin position="447"/>
        <end position="470"/>
    </location>
</feature>
<name>A0A2Z5RG73_9VERT</name>
<comment type="function">
    <text evidence="16">Core subunit of the mitochondrial membrane respiratory chain NADH dehydrogenase (Complex I) which catalyzes electron transfer from NADH through the respiratory chain, using ubiquinone as an electron acceptor. Essential for the catalytic activity and assembly of complex I.</text>
</comment>
<dbReference type="GO" id="GO:0042773">
    <property type="term" value="P:ATP synthesis coupled electron transport"/>
    <property type="evidence" value="ECO:0007669"/>
    <property type="project" value="InterPro"/>
</dbReference>
<evidence type="ECO:0000256" key="5">
    <source>
        <dbReference type="ARBA" id="ARBA00022660"/>
    </source>
</evidence>
<dbReference type="InterPro" id="IPR001750">
    <property type="entry name" value="ND/Mrp_TM"/>
</dbReference>
<dbReference type="PANTHER" id="PTHR42829">
    <property type="entry name" value="NADH-UBIQUINONE OXIDOREDUCTASE CHAIN 5"/>
    <property type="match status" value="1"/>
</dbReference>
<comment type="subcellular location">
    <subcellularLocation>
        <location evidence="1">Mitochondrion inner membrane</location>
        <topology evidence="1">Multi-pass membrane protein</topology>
    </subcellularLocation>
</comment>
<evidence type="ECO:0000259" key="17">
    <source>
        <dbReference type="Pfam" id="PF00361"/>
    </source>
</evidence>
<keyword evidence="12 16" id="KW-0830">Ubiquinone</keyword>
<keyword evidence="5" id="KW-0679">Respiratory chain</keyword>
<evidence type="ECO:0000256" key="13">
    <source>
        <dbReference type="ARBA" id="ARBA00023128"/>
    </source>
</evidence>
<keyword evidence="7" id="KW-0999">Mitochondrion inner membrane</keyword>
<comment type="catalytic activity">
    <reaction evidence="15 16">
        <text>a ubiquinone + NADH + 5 H(+)(in) = a ubiquinol + NAD(+) + 4 H(+)(out)</text>
        <dbReference type="Rhea" id="RHEA:29091"/>
        <dbReference type="Rhea" id="RHEA-COMP:9565"/>
        <dbReference type="Rhea" id="RHEA-COMP:9566"/>
        <dbReference type="ChEBI" id="CHEBI:15378"/>
        <dbReference type="ChEBI" id="CHEBI:16389"/>
        <dbReference type="ChEBI" id="CHEBI:17976"/>
        <dbReference type="ChEBI" id="CHEBI:57540"/>
        <dbReference type="ChEBI" id="CHEBI:57945"/>
        <dbReference type="EC" id="7.1.1.2"/>
    </reaction>
</comment>
<evidence type="ECO:0000313" key="20">
    <source>
        <dbReference type="EMBL" id="BAX30188.1"/>
    </source>
</evidence>
<evidence type="ECO:0000256" key="1">
    <source>
        <dbReference type="ARBA" id="ARBA00004448"/>
    </source>
</evidence>
<evidence type="ECO:0000259" key="19">
    <source>
        <dbReference type="Pfam" id="PF06455"/>
    </source>
</evidence>
<feature type="transmembrane region" description="Helical" evidence="16">
    <location>
        <begin position="299"/>
        <end position="319"/>
    </location>
</feature>
<dbReference type="EC" id="7.1.1.2" evidence="2 16"/>
<feature type="transmembrane region" description="Helical" evidence="16">
    <location>
        <begin position="243"/>
        <end position="262"/>
    </location>
</feature>
<feature type="transmembrane region" description="Helical" evidence="16">
    <location>
        <begin position="137"/>
        <end position="156"/>
    </location>
</feature>
<dbReference type="GO" id="GO:0005743">
    <property type="term" value="C:mitochondrial inner membrane"/>
    <property type="evidence" value="ECO:0007669"/>
    <property type="project" value="UniProtKB-SubCell"/>
</dbReference>
<evidence type="ECO:0000256" key="14">
    <source>
        <dbReference type="ARBA" id="ARBA00023136"/>
    </source>
</evidence>
<dbReference type="InterPro" id="IPR010934">
    <property type="entry name" value="NADH_DH_su5_C"/>
</dbReference>
<organism evidence="20">
    <name type="scientific">Eptatretus atami</name>
    <dbReference type="NCBI Taxonomy" id="50612"/>
    <lineage>
        <taxon>Eukaryota</taxon>
        <taxon>Metazoa</taxon>
        <taxon>Chordata</taxon>
        <taxon>Craniata</taxon>
        <taxon>Vertebrata</taxon>
        <taxon>Cyclostomata</taxon>
        <taxon>Myxini</taxon>
        <taxon>Myxiniformes</taxon>
        <taxon>Myxinidae</taxon>
        <taxon>Eptatretinae</taxon>
        <taxon>Eptatretus</taxon>
    </lineage>
</organism>
<keyword evidence="11 16" id="KW-0520">NAD</keyword>
<dbReference type="PRINTS" id="PR01434">
    <property type="entry name" value="NADHDHGNASE5"/>
</dbReference>
<comment type="similarity">
    <text evidence="16">Belongs to the complex I subunit 5 family.</text>
</comment>
<dbReference type="AlphaFoldDB" id="A0A2Z5RG73"/>